<evidence type="ECO:0000313" key="2">
    <source>
        <dbReference type="EMBL" id="CAB9522493.1"/>
    </source>
</evidence>
<dbReference type="InterPro" id="IPR010979">
    <property type="entry name" value="Ribosomal_uS13-like_H2TH"/>
</dbReference>
<dbReference type="Proteomes" id="UP001153069">
    <property type="component" value="Unassembled WGS sequence"/>
</dbReference>
<organism evidence="2 3">
    <name type="scientific">Seminavis robusta</name>
    <dbReference type="NCBI Taxonomy" id="568900"/>
    <lineage>
        <taxon>Eukaryota</taxon>
        <taxon>Sar</taxon>
        <taxon>Stramenopiles</taxon>
        <taxon>Ochrophyta</taxon>
        <taxon>Bacillariophyta</taxon>
        <taxon>Bacillariophyceae</taxon>
        <taxon>Bacillariophycidae</taxon>
        <taxon>Naviculales</taxon>
        <taxon>Naviculaceae</taxon>
        <taxon>Seminavis</taxon>
    </lineage>
</organism>
<gene>
    <name evidence="2" type="ORF">SEMRO_1308_G261501.1</name>
</gene>
<dbReference type="PANTHER" id="PTHR42697">
    <property type="entry name" value="ENDONUCLEASE 8"/>
    <property type="match status" value="1"/>
</dbReference>
<dbReference type="GO" id="GO:0008270">
    <property type="term" value="F:zinc ion binding"/>
    <property type="evidence" value="ECO:0007669"/>
    <property type="project" value="InterPro"/>
</dbReference>
<dbReference type="EMBL" id="CAICTM010001306">
    <property type="protein sequence ID" value="CAB9522493.1"/>
    <property type="molecule type" value="Genomic_DNA"/>
</dbReference>
<dbReference type="OrthoDB" id="444592at2759"/>
<dbReference type="Gene3D" id="1.10.8.50">
    <property type="match status" value="1"/>
</dbReference>
<dbReference type="AlphaFoldDB" id="A0A9N8HTS5"/>
<sequence>MTVNYGLGMDLYVTKKAKLGQDPLREDADPELLWTKVKKSKTSIGAVIMDQSYFTGPGNIYRAEILFKAGVHPDIPGMALQRSNFDQIWQHTVTLLQRGYQTGSILTVDPEEARRLGKPKLRRYIYNTSHCPRCKSRIQVWDIAGRTCYACPTCQPKQTAIEDSKKPRGKRSTNKDCEPFNSHCARESVETRLDESGPERLTVKEIKTQLHHMGVRDVPTGRRKAALVKLLVEHRKAIKEHPSLKIITPAAMPTTSANAVIVSSEAAAAEKACSRLDRYIDSLQAYS</sequence>
<name>A0A9N8HTS5_9STRA</name>
<dbReference type="SMART" id="SM01232">
    <property type="entry name" value="H2TH"/>
    <property type="match status" value="1"/>
</dbReference>
<protein>
    <recommendedName>
        <fullName evidence="1">Formamidopyrimidine-DNA glycosylase H2TH DNA-binding domain-containing protein</fullName>
    </recommendedName>
</protein>
<dbReference type="SUPFAM" id="SSF46946">
    <property type="entry name" value="S13-like H2TH domain"/>
    <property type="match status" value="1"/>
</dbReference>
<accession>A0A9N8HTS5</accession>
<dbReference type="GO" id="GO:0003906">
    <property type="term" value="F:DNA-(apurinic or apyrimidinic site) endonuclease activity"/>
    <property type="evidence" value="ECO:0007669"/>
    <property type="project" value="InterPro"/>
</dbReference>
<dbReference type="SUPFAM" id="SSF57716">
    <property type="entry name" value="Glucocorticoid receptor-like (DNA-binding domain)"/>
    <property type="match status" value="1"/>
</dbReference>
<dbReference type="GO" id="GO:0000703">
    <property type="term" value="F:oxidized pyrimidine nucleobase lesion DNA N-glycosylase activity"/>
    <property type="evidence" value="ECO:0007669"/>
    <property type="project" value="TreeGrafter"/>
</dbReference>
<feature type="domain" description="Formamidopyrimidine-DNA glycosylase H2TH DNA-binding" evidence="1">
    <location>
        <begin position="19"/>
        <end position="111"/>
    </location>
</feature>
<comment type="caution">
    <text evidence="2">The sequence shown here is derived from an EMBL/GenBank/DDBJ whole genome shotgun (WGS) entry which is preliminary data.</text>
</comment>
<dbReference type="PANTHER" id="PTHR42697:SF1">
    <property type="entry name" value="ENDONUCLEASE 8"/>
    <property type="match status" value="1"/>
</dbReference>
<dbReference type="GO" id="GO:0006284">
    <property type="term" value="P:base-excision repair"/>
    <property type="evidence" value="ECO:0007669"/>
    <property type="project" value="InterPro"/>
</dbReference>
<proteinExistence type="predicted"/>
<dbReference type="Pfam" id="PF06831">
    <property type="entry name" value="H2TH"/>
    <property type="match status" value="1"/>
</dbReference>
<reference evidence="2" key="1">
    <citation type="submission" date="2020-06" db="EMBL/GenBank/DDBJ databases">
        <authorList>
            <consortium name="Plant Systems Biology data submission"/>
        </authorList>
    </citation>
    <scope>NUCLEOTIDE SEQUENCE</scope>
    <source>
        <strain evidence="2">D6</strain>
    </source>
</reference>
<keyword evidence="3" id="KW-1185">Reference proteome</keyword>
<evidence type="ECO:0000259" key="1">
    <source>
        <dbReference type="SMART" id="SM01232"/>
    </source>
</evidence>
<dbReference type="InterPro" id="IPR015886">
    <property type="entry name" value="H2TH_FPG"/>
</dbReference>
<dbReference type="GO" id="GO:0003684">
    <property type="term" value="F:damaged DNA binding"/>
    <property type="evidence" value="ECO:0007669"/>
    <property type="project" value="InterPro"/>
</dbReference>
<evidence type="ECO:0000313" key="3">
    <source>
        <dbReference type="Proteomes" id="UP001153069"/>
    </source>
</evidence>